<comment type="subcellular location">
    <subcellularLocation>
        <location evidence="1 9">Cytoplasm</location>
    </subcellularLocation>
</comment>
<evidence type="ECO:0000256" key="6">
    <source>
        <dbReference type="ARBA" id="ARBA00022857"/>
    </source>
</evidence>
<dbReference type="AlphaFoldDB" id="A0A1U7J1W0"/>
<dbReference type="InterPro" id="IPR000304">
    <property type="entry name" value="Pyrroline-COOH_reductase"/>
</dbReference>
<dbReference type="STRING" id="549789.NIES30_18565"/>
<dbReference type="Pfam" id="PF03807">
    <property type="entry name" value="F420_oxidored"/>
    <property type="match status" value="1"/>
</dbReference>
<name>A0A1U7J1W0_9CYAN</name>
<evidence type="ECO:0000256" key="5">
    <source>
        <dbReference type="ARBA" id="ARBA00022650"/>
    </source>
</evidence>
<evidence type="ECO:0000256" key="3">
    <source>
        <dbReference type="ARBA" id="ARBA00022490"/>
    </source>
</evidence>
<dbReference type="PIRSF" id="PIRSF000193">
    <property type="entry name" value="Pyrrol-5-carb_rd"/>
    <property type="match status" value="1"/>
</dbReference>
<keyword evidence="3 9" id="KW-0963">Cytoplasm</keyword>
<feature type="domain" description="Pyrroline-5-carboxylate reductase dimerisation" evidence="14">
    <location>
        <begin position="165"/>
        <end position="269"/>
    </location>
</feature>
<dbReference type="EMBL" id="MRCG01000015">
    <property type="protein sequence ID" value="OKH45881.1"/>
    <property type="molecule type" value="Genomic_DNA"/>
</dbReference>
<evidence type="ECO:0000256" key="4">
    <source>
        <dbReference type="ARBA" id="ARBA00022605"/>
    </source>
</evidence>
<evidence type="ECO:0000256" key="11">
    <source>
        <dbReference type="PIRSR" id="PIRSR000193-1"/>
    </source>
</evidence>
<protein>
    <recommendedName>
        <fullName evidence="9 10">Pyrroline-5-carboxylate reductase</fullName>
        <shortName evidence="9">P5C reductase</shortName>
        <shortName evidence="9">P5CR</shortName>
        <ecNumber evidence="9 10">1.5.1.2</ecNumber>
    </recommendedName>
    <alternativeName>
        <fullName evidence="9">PCA reductase</fullName>
    </alternativeName>
</protein>
<accession>A0A1U7J1W0</accession>
<evidence type="ECO:0000259" key="14">
    <source>
        <dbReference type="Pfam" id="PF14748"/>
    </source>
</evidence>
<keyword evidence="5 9" id="KW-0641">Proline biosynthesis</keyword>
<dbReference type="PANTHER" id="PTHR11645">
    <property type="entry name" value="PYRROLINE-5-CARBOXYLATE REDUCTASE"/>
    <property type="match status" value="1"/>
</dbReference>
<comment type="similarity">
    <text evidence="2 9 12">Belongs to the pyrroline-5-carboxylate reductase family.</text>
</comment>
<evidence type="ECO:0000256" key="8">
    <source>
        <dbReference type="ARBA" id="ARBA00058118"/>
    </source>
</evidence>
<dbReference type="PANTHER" id="PTHR11645:SF0">
    <property type="entry name" value="PYRROLINE-5-CARBOXYLATE REDUCTASE 3"/>
    <property type="match status" value="1"/>
</dbReference>
<dbReference type="SUPFAM" id="SSF51735">
    <property type="entry name" value="NAD(P)-binding Rossmann-fold domains"/>
    <property type="match status" value="1"/>
</dbReference>
<dbReference type="HAMAP" id="MF_01925">
    <property type="entry name" value="P5C_reductase"/>
    <property type="match status" value="1"/>
</dbReference>
<comment type="caution">
    <text evidence="15">The sequence shown here is derived from an EMBL/GenBank/DDBJ whole genome shotgun (WGS) entry which is preliminary data.</text>
</comment>
<evidence type="ECO:0000256" key="7">
    <source>
        <dbReference type="ARBA" id="ARBA00023002"/>
    </source>
</evidence>
<dbReference type="UniPathway" id="UPA00098">
    <property type="reaction ID" value="UER00361"/>
</dbReference>
<keyword evidence="6 9" id="KW-0521">NADP</keyword>
<dbReference type="GO" id="GO:0005737">
    <property type="term" value="C:cytoplasm"/>
    <property type="evidence" value="ECO:0007669"/>
    <property type="project" value="UniProtKB-SubCell"/>
</dbReference>
<feature type="domain" description="Pyrroline-5-carboxylate reductase catalytic N-terminal" evidence="13">
    <location>
        <begin position="8"/>
        <end position="103"/>
    </location>
</feature>
<comment type="function">
    <text evidence="8 9">Catalyzes the reduction of 1-pyrroline-5-carboxylate (PCA) to L-proline.</text>
</comment>
<proteinExistence type="inferred from homology"/>
<dbReference type="InterPro" id="IPR008927">
    <property type="entry name" value="6-PGluconate_DH-like_C_sf"/>
</dbReference>
<dbReference type="InterPro" id="IPR029036">
    <property type="entry name" value="P5CR_dimer"/>
</dbReference>
<dbReference type="Gene3D" id="3.40.50.720">
    <property type="entry name" value="NAD(P)-binding Rossmann-like Domain"/>
    <property type="match status" value="1"/>
</dbReference>
<evidence type="ECO:0000313" key="16">
    <source>
        <dbReference type="Proteomes" id="UP000185557"/>
    </source>
</evidence>
<dbReference type="Gene3D" id="1.10.3730.10">
    <property type="entry name" value="ProC C-terminal domain-like"/>
    <property type="match status" value="1"/>
</dbReference>
<dbReference type="InterPro" id="IPR036291">
    <property type="entry name" value="NAD(P)-bd_dom_sf"/>
</dbReference>
<evidence type="ECO:0000256" key="9">
    <source>
        <dbReference type="HAMAP-Rule" id="MF_01925"/>
    </source>
</evidence>
<dbReference type="NCBIfam" id="TIGR00112">
    <property type="entry name" value="proC"/>
    <property type="match status" value="1"/>
</dbReference>
<dbReference type="EC" id="1.5.1.2" evidence="9 10"/>
<evidence type="ECO:0000259" key="13">
    <source>
        <dbReference type="Pfam" id="PF03807"/>
    </source>
</evidence>
<dbReference type="InterPro" id="IPR028939">
    <property type="entry name" value="P5C_Rdtase_cat_N"/>
</dbReference>
<comment type="catalytic activity">
    <reaction evidence="9 12">
        <text>L-proline + NADP(+) = (S)-1-pyrroline-5-carboxylate + NADPH + 2 H(+)</text>
        <dbReference type="Rhea" id="RHEA:14109"/>
        <dbReference type="ChEBI" id="CHEBI:15378"/>
        <dbReference type="ChEBI" id="CHEBI:17388"/>
        <dbReference type="ChEBI" id="CHEBI:57783"/>
        <dbReference type="ChEBI" id="CHEBI:58349"/>
        <dbReference type="ChEBI" id="CHEBI:60039"/>
        <dbReference type="EC" id="1.5.1.2"/>
    </reaction>
</comment>
<comment type="pathway">
    <text evidence="9 12">Amino-acid biosynthesis; L-proline biosynthesis; L-proline from L-glutamate 5-semialdehyde: step 1/1.</text>
</comment>
<gene>
    <name evidence="9" type="primary">proC</name>
    <name evidence="15" type="ORF">NIES30_18565</name>
</gene>
<organism evidence="15 16">
    <name type="scientific">Phormidium tenue NIES-30</name>
    <dbReference type="NCBI Taxonomy" id="549789"/>
    <lineage>
        <taxon>Bacteria</taxon>
        <taxon>Bacillati</taxon>
        <taxon>Cyanobacteriota</taxon>
        <taxon>Cyanophyceae</taxon>
        <taxon>Oscillatoriophycideae</taxon>
        <taxon>Oscillatoriales</taxon>
        <taxon>Oscillatoriaceae</taxon>
        <taxon>Phormidium</taxon>
    </lineage>
</organism>
<dbReference type="OrthoDB" id="9805754at2"/>
<evidence type="ECO:0000313" key="15">
    <source>
        <dbReference type="EMBL" id="OKH45881.1"/>
    </source>
</evidence>
<evidence type="ECO:0000256" key="10">
    <source>
        <dbReference type="NCBIfam" id="TIGR00112"/>
    </source>
</evidence>
<feature type="binding site" evidence="11">
    <location>
        <begin position="73"/>
        <end position="76"/>
    </location>
    <ligand>
        <name>NADP(+)</name>
        <dbReference type="ChEBI" id="CHEBI:58349"/>
    </ligand>
</feature>
<evidence type="ECO:0000256" key="1">
    <source>
        <dbReference type="ARBA" id="ARBA00004496"/>
    </source>
</evidence>
<keyword evidence="16" id="KW-1185">Reference proteome</keyword>
<dbReference type="SUPFAM" id="SSF48179">
    <property type="entry name" value="6-phosphogluconate dehydrogenase C-terminal domain-like"/>
    <property type="match status" value="1"/>
</dbReference>
<sequence length="272" mass="28013">MVMPEATFGVIGGGMMGEALITRLLDQGVFVPEAVIVSDPQAARREILHHTYGVQTTAENQAVIDAAETVLLAIKPQMLEAVAENLRFPEREKPPLLLSILAGVTLARLEQEFLGWAVVRAMPNTPATVGAGVTALAAGEAVSTAQREQACAIFASVGTVVEVPESQMDAVTALSGSGPGYIALVVEALADGGVAVGLPRAIALELAIATVRGTGELLHQGDLHPAVLKDRVTSPGGTTIAGIAALEAGGLRSALIEAVRSAYLRSKELGQS</sequence>
<evidence type="ECO:0000256" key="2">
    <source>
        <dbReference type="ARBA" id="ARBA00005525"/>
    </source>
</evidence>
<keyword evidence="7 9" id="KW-0560">Oxidoreductase</keyword>
<dbReference type="InterPro" id="IPR053790">
    <property type="entry name" value="P5CR-like_CS"/>
</dbReference>
<comment type="catalytic activity">
    <reaction evidence="9">
        <text>L-proline + NAD(+) = (S)-1-pyrroline-5-carboxylate + NADH + 2 H(+)</text>
        <dbReference type="Rhea" id="RHEA:14105"/>
        <dbReference type="ChEBI" id="CHEBI:15378"/>
        <dbReference type="ChEBI" id="CHEBI:17388"/>
        <dbReference type="ChEBI" id="CHEBI:57540"/>
        <dbReference type="ChEBI" id="CHEBI:57945"/>
        <dbReference type="ChEBI" id="CHEBI:60039"/>
        <dbReference type="EC" id="1.5.1.2"/>
    </reaction>
</comment>
<feature type="binding site" evidence="11">
    <location>
        <position position="60"/>
    </location>
    <ligand>
        <name>NADPH</name>
        <dbReference type="ChEBI" id="CHEBI:57783"/>
    </ligand>
</feature>
<dbReference type="PROSITE" id="PS00521">
    <property type="entry name" value="P5CR"/>
    <property type="match status" value="1"/>
</dbReference>
<feature type="binding site" evidence="11">
    <location>
        <begin position="11"/>
        <end position="16"/>
    </location>
    <ligand>
        <name>NADP(+)</name>
        <dbReference type="ChEBI" id="CHEBI:58349"/>
    </ligand>
</feature>
<dbReference type="FunFam" id="3.40.50.720:FF:000190">
    <property type="entry name" value="Pyrroline-5-carboxylate reductase"/>
    <property type="match status" value="1"/>
</dbReference>
<dbReference type="Pfam" id="PF14748">
    <property type="entry name" value="P5CR_dimer"/>
    <property type="match status" value="1"/>
</dbReference>
<dbReference type="GO" id="GO:0004735">
    <property type="term" value="F:pyrroline-5-carboxylate reductase activity"/>
    <property type="evidence" value="ECO:0007669"/>
    <property type="project" value="UniProtKB-UniRule"/>
</dbReference>
<keyword evidence="4 9" id="KW-0028">Amino-acid biosynthesis</keyword>
<evidence type="ECO:0000256" key="12">
    <source>
        <dbReference type="RuleBase" id="RU003903"/>
    </source>
</evidence>
<reference evidence="15 16" key="1">
    <citation type="submission" date="2016-11" db="EMBL/GenBank/DDBJ databases">
        <title>Draft Genome Sequences of Nine Cyanobacterial Strains from Diverse Habitats.</title>
        <authorList>
            <person name="Zhu T."/>
            <person name="Hou S."/>
            <person name="Lu X."/>
            <person name="Hess W.R."/>
        </authorList>
    </citation>
    <scope>NUCLEOTIDE SEQUENCE [LARGE SCALE GENOMIC DNA]</scope>
    <source>
        <strain evidence="15 16">NIES-30</strain>
    </source>
</reference>
<dbReference type="FunFam" id="1.10.3730.10:FF:000001">
    <property type="entry name" value="Pyrroline-5-carboxylate reductase"/>
    <property type="match status" value="1"/>
</dbReference>
<dbReference type="GO" id="GO:0055129">
    <property type="term" value="P:L-proline biosynthetic process"/>
    <property type="evidence" value="ECO:0007669"/>
    <property type="project" value="UniProtKB-UniRule"/>
</dbReference>
<dbReference type="Proteomes" id="UP000185557">
    <property type="component" value="Unassembled WGS sequence"/>
</dbReference>